<dbReference type="InterPro" id="IPR036388">
    <property type="entry name" value="WH-like_DNA-bd_sf"/>
</dbReference>
<dbReference type="GO" id="GO:0006412">
    <property type="term" value="P:translation"/>
    <property type="evidence" value="ECO:0007669"/>
    <property type="project" value="InterPro"/>
</dbReference>
<evidence type="ECO:0000313" key="10">
    <source>
        <dbReference type="EMBL" id="KAJ3705262.1"/>
    </source>
</evidence>
<keyword evidence="6" id="KW-0687">Ribonucleoprotein</keyword>
<feature type="domain" description="O-methyltransferase dimerisation" evidence="9">
    <location>
        <begin position="13"/>
        <end position="98"/>
    </location>
</feature>
<dbReference type="FunFam" id="3.10.450.80:FF:000001">
    <property type="entry name" value="60S ribosomal protein L44"/>
    <property type="match status" value="1"/>
</dbReference>
<dbReference type="Pfam" id="PF08100">
    <property type="entry name" value="Dimerisation"/>
    <property type="match status" value="1"/>
</dbReference>
<organism evidence="10 11">
    <name type="scientific">Rhynchospora tenuis</name>
    <dbReference type="NCBI Taxonomy" id="198213"/>
    <lineage>
        <taxon>Eukaryota</taxon>
        <taxon>Viridiplantae</taxon>
        <taxon>Streptophyta</taxon>
        <taxon>Embryophyta</taxon>
        <taxon>Tracheophyta</taxon>
        <taxon>Spermatophyta</taxon>
        <taxon>Magnoliopsida</taxon>
        <taxon>Liliopsida</taxon>
        <taxon>Poales</taxon>
        <taxon>Cyperaceae</taxon>
        <taxon>Cyperoideae</taxon>
        <taxon>Rhynchosporeae</taxon>
        <taxon>Rhynchospora</taxon>
    </lineage>
</organism>
<dbReference type="GO" id="GO:0005840">
    <property type="term" value="C:ribosome"/>
    <property type="evidence" value="ECO:0007669"/>
    <property type="project" value="UniProtKB-KW"/>
</dbReference>
<dbReference type="EMBL" id="JAMRDG010000001">
    <property type="protein sequence ID" value="KAJ3705262.1"/>
    <property type="molecule type" value="Genomic_DNA"/>
</dbReference>
<dbReference type="InterPro" id="IPR053708">
    <property type="entry name" value="Ribosomal_LSU_eL42"/>
</dbReference>
<keyword evidence="4" id="KW-0949">S-adenosyl-L-methionine</keyword>
<evidence type="ECO:0000256" key="1">
    <source>
        <dbReference type="ARBA" id="ARBA00009364"/>
    </source>
</evidence>
<name>A0AAD5ZWH9_9POAL</name>
<dbReference type="GO" id="GO:1990904">
    <property type="term" value="C:ribonucleoprotein complex"/>
    <property type="evidence" value="ECO:0007669"/>
    <property type="project" value="UniProtKB-KW"/>
</dbReference>
<dbReference type="InterPro" id="IPR012967">
    <property type="entry name" value="COMT_dimerisation"/>
</dbReference>
<keyword evidence="5" id="KW-0689">Ribosomal protein</keyword>
<evidence type="ECO:0000313" key="11">
    <source>
        <dbReference type="Proteomes" id="UP001210211"/>
    </source>
</evidence>
<evidence type="ECO:0000256" key="2">
    <source>
        <dbReference type="ARBA" id="ARBA00022603"/>
    </source>
</evidence>
<dbReference type="Pfam" id="PF00891">
    <property type="entry name" value="Methyltransf_2"/>
    <property type="match status" value="1"/>
</dbReference>
<accession>A0AAD5ZWH9</accession>
<comment type="caution">
    <text evidence="10">The sequence shown here is derived from an EMBL/GenBank/DDBJ whole genome shotgun (WGS) entry which is preliminary data.</text>
</comment>
<dbReference type="CDD" id="cd02440">
    <property type="entry name" value="AdoMet_MTases"/>
    <property type="match status" value="1"/>
</dbReference>
<evidence type="ECO:0000256" key="5">
    <source>
        <dbReference type="ARBA" id="ARBA00022980"/>
    </source>
</evidence>
<evidence type="ECO:0000256" key="3">
    <source>
        <dbReference type="ARBA" id="ARBA00022679"/>
    </source>
</evidence>
<feature type="domain" description="O-methyltransferase C-terminal" evidence="8">
    <location>
        <begin position="125"/>
        <end position="332"/>
    </location>
</feature>
<dbReference type="Gene3D" id="3.10.450.80">
    <property type="match status" value="1"/>
</dbReference>
<dbReference type="PROSITE" id="PS51683">
    <property type="entry name" value="SAM_OMT_II"/>
    <property type="match status" value="1"/>
</dbReference>
<dbReference type="GO" id="GO:0032259">
    <property type="term" value="P:methylation"/>
    <property type="evidence" value="ECO:0007669"/>
    <property type="project" value="UniProtKB-KW"/>
</dbReference>
<evidence type="ECO:0000256" key="7">
    <source>
        <dbReference type="SAM" id="MobiDB-lite"/>
    </source>
</evidence>
<sequence length="481" mass="54157">MESNEYQAIAELWKLIFGFHKSMSLKCALDLGIPDAIYNHGQPMTLSQLHSALSLPPSRKHSLFRLMRILTHFGFINLEQDSSSEAVYNLTPLSRLVTSTKVAPFNLLPLARFNLDDLMQKAYPCLGDWFMQEEKKMPFELVHGVDLWEMSCQNPKTNKFVNDAMISSCCLFTDVIVKDGGDIFKATKSLVDVGGGTGTITKVIAENFPHVKCTVLDLPHVEGDFQNEINVKFVAGDMFVYIPAADVILLKWILHCSSDEDCIKILRRCREAIPSRDAGGKVLILEAVVGLTSAVISKEPQLMFDLVMLTVTGGAERDEQEWSKLFTEAGFSSYKIIHTIGFMSIIEALAMGCATLDPPLTTTSSNLLNTTIVMFHETHFSYLGFLRRLRKKKRGREVFEDPTKAVTMVNVPKTKKTYCKNKECRKHTLHKVTQYKKGKDSLSAQGKRRYDRKQSGYGGQTKPVFHKKVYFFPLLPGSVVF</sequence>
<dbReference type="AlphaFoldDB" id="A0AAD5ZWH9"/>
<reference evidence="10 11" key="1">
    <citation type="journal article" date="2022" name="Cell">
        <title>Repeat-based holocentromeres influence genome architecture and karyotype evolution.</title>
        <authorList>
            <person name="Hofstatter P.G."/>
            <person name="Thangavel G."/>
            <person name="Lux T."/>
            <person name="Neumann P."/>
            <person name="Vondrak T."/>
            <person name="Novak P."/>
            <person name="Zhang M."/>
            <person name="Costa L."/>
            <person name="Castellani M."/>
            <person name="Scott A."/>
            <person name="Toegelov H."/>
            <person name="Fuchs J."/>
            <person name="Mata-Sucre Y."/>
            <person name="Dias Y."/>
            <person name="Vanzela A.L.L."/>
            <person name="Huettel B."/>
            <person name="Almeida C.C.S."/>
            <person name="Simkova H."/>
            <person name="Souza G."/>
            <person name="Pedrosa-Harand A."/>
            <person name="Macas J."/>
            <person name="Mayer K.F.X."/>
            <person name="Houben A."/>
            <person name="Marques A."/>
        </authorList>
    </citation>
    <scope>NUCLEOTIDE SEQUENCE [LARGE SCALE GENOMIC DNA]</scope>
    <source>
        <strain evidence="10">RhyTen1mFocal</strain>
    </source>
</reference>
<dbReference type="InterPro" id="IPR000552">
    <property type="entry name" value="Ribosomal_eL44"/>
</dbReference>
<dbReference type="GO" id="GO:0046983">
    <property type="term" value="F:protein dimerization activity"/>
    <property type="evidence" value="ECO:0007669"/>
    <property type="project" value="InterPro"/>
</dbReference>
<dbReference type="Proteomes" id="UP001210211">
    <property type="component" value="Unassembled WGS sequence"/>
</dbReference>
<dbReference type="InterPro" id="IPR001077">
    <property type="entry name" value="COMT_C"/>
</dbReference>
<dbReference type="SUPFAM" id="SSF46785">
    <property type="entry name" value="Winged helix' DNA-binding domain"/>
    <property type="match status" value="1"/>
</dbReference>
<dbReference type="GO" id="GO:0003735">
    <property type="term" value="F:structural constituent of ribosome"/>
    <property type="evidence" value="ECO:0007669"/>
    <property type="project" value="InterPro"/>
</dbReference>
<dbReference type="SUPFAM" id="SSF57829">
    <property type="entry name" value="Zn-binding ribosomal proteins"/>
    <property type="match status" value="1"/>
</dbReference>
<dbReference type="PANTHER" id="PTHR11746">
    <property type="entry name" value="O-METHYLTRANSFERASE"/>
    <property type="match status" value="1"/>
</dbReference>
<dbReference type="InterPro" id="IPR029063">
    <property type="entry name" value="SAM-dependent_MTases_sf"/>
</dbReference>
<evidence type="ECO:0000256" key="4">
    <source>
        <dbReference type="ARBA" id="ARBA00022691"/>
    </source>
</evidence>
<dbReference type="GO" id="GO:0008171">
    <property type="term" value="F:O-methyltransferase activity"/>
    <property type="evidence" value="ECO:0007669"/>
    <property type="project" value="InterPro"/>
</dbReference>
<dbReference type="Gene3D" id="3.40.50.150">
    <property type="entry name" value="Vaccinia Virus protein VP39"/>
    <property type="match status" value="1"/>
</dbReference>
<dbReference type="InterPro" id="IPR011332">
    <property type="entry name" value="Ribosomal_zn-bd"/>
</dbReference>
<dbReference type="InterPro" id="IPR036390">
    <property type="entry name" value="WH_DNA-bd_sf"/>
</dbReference>
<keyword evidence="2" id="KW-0489">Methyltransferase</keyword>
<proteinExistence type="inferred from homology"/>
<protein>
    <submittedName>
        <fullName evidence="10">Uncharacterized protein</fullName>
    </submittedName>
</protein>
<comment type="similarity">
    <text evidence="1">Belongs to the eukaryotic ribosomal protein eL42 family.</text>
</comment>
<evidence type="ECO:0000259" key="9">
    <source>
        <dbReference type="Pfam" id="PF08100"/>
    </source>
</evidence>
<gene>
    <name evidence="10" type="ORF">LUZ61_008967</name>
</gene>
<keyword evidence="3" id="KW-0808">Transferase</keyword>
<dbReference type="SUPFAM" id="SSF53335">
    <property type="entry name" value="S-adenosyl-L-methionine-dependent methyltransferases"/>
    <property type="match status" value="1"/>
</dbReference>
<evidence type="ECO:0000256" key="6">
    <source>
        <dbReference type="ARBA" id="ARBA00023274"/>
    </source>
</evidence>
<evidence type="ECO:0000259" key="8">
    <source>
        <dbReference type="Pfam" id="PF00891"/>
    </source>
</evidence>
<dbReference type="Gene3D" id="1.10.10.10">
    <property type="entry name" value="Winged helix-like DNA-binding domain superfamily/Winged helix DNA-binding domain"/>
    <property type="match status" value="1"/>
</dbReference>
<keyword evidence="11" id="KW-1185">Reference proteome</keyword>
<dbReference type="FunFam" id="3.40.50.150:FF:000057">
    <property type="entry name" value="O-methyltransferase ZRP4"/>
    <property type="match status" value="1"/>
</dbReference>
<feature type="region of interest" description="Disordered" evidence="7">
    <location>
        <begin position="438"/>
        <end position="459"/>
    </location>
</feature>
<dbReference type="Pfam" id="PF00935">
    <property type="entry name" value="Ribosomal_L44"/>
    <property type="match status" value="1"/>
</dbReference>
<dbReference type="FunFam" id="1.10.10.10:FF:000213">
    <property type="entry name" value="Coniferyl alcohol 9-O-methyltransferase"/>
    <property type="match status" value="1"/>
</dbReference>
<dbReference type="GO" id="GO:0008757">
    <property type="term" value="F:S-adenosylmethionine-dependent methyltransferase activity"/>
    <property type="evidence" value="ECO:0007669"/>
    <property type="project" value="UniProtKB-ARBA"/>
</dbReference>
<dbReference type="InterPro" id="IPR016461">
    <property type="entry name" value="COMT-like"/>
</dbReference>